<evidence type="ECO:0000256" key="4">
    <source>
        <dbReference type="ARBA" id="ARBA00040604"/>
    </source>
</evidence>
<comment type="similarity">
    <text evidence="2">Belongs to the OXR1 family.</text>
</comment>
<dbReference type="GO" id="GO:0005634">
    <property type="term" value="C:nucleus"/>
    <property type="evidence" value="ECO:0007669"/>
    <property type="project" value="TreeGrafter"/>
</dbReference>
<dbReference type="PROSITE" id="PS51886">
    <property type="entry name" value="TLDC"/>
    <property type="match status" value="1"/>
</dbReference>
<dbReference type="PANTHER" id="PTHR23354">
    <property type="entry name" value="NUCLEOLAR PROTEIN 7/ESTROGEN RECEPTOR COACTIVATOR-RELATED"/>
    <property type="match status" value="1"/>
</dbReference>
<proteinExistence type="inferred from homology"/>
<dbReference type="SMART" id="SM00584">
    <property type="entry name" value="TLDc"/>
    <property type="match status" value="1"/>
</dbReference>
<comment type="subcellular location">
    <subcellularLocation>
        <location evidence="1">Mitochondrion</location>
    </subcellularLocation>
</comment>
<evidence type="ECO:0000256" key="2">
    <source>
        <dbReference type="ARBA" id="ARBA00009540"/>
    </source>
</evidence>
<dbReference type="OrthoDB" id="26679at2759"/>
<comment type="caution">
    <text evidence="6">The sequence shown here is derived from an EMBL/GenBank/DDBJ whole genome shotgun (WGS) entry which is preliminary data.</text>
</comment>
<dbReference type="Proteomes" id="UP000193920">
    <property type="component" value="Unassembled WGS sequence"/>
</dbReference>
<keyword evidence="3" id="KW-0496">Mitochondrion</keyword>
<dbReference type="EMBL" id="MCOG01000013">
    <property type="protein sequence ID" value="ORY80063.1"/>
    <property type="molecule type" value="Genomic_DNA"/>
</dbReference>
<evidence type="ECO:0000256" key="1">
    <source>
        <dbReference type="ARBA" id="ARBA00004173"/>
    </source>
</evidence>
<protein>
    <recommendedName>
        <fullName evidence="4">Oxidation resistance protein 1</fullName>
    </recommendedName>
</protein>
<name>A0A1Y2F865_9FUNG</name>
<dbReference type="GO" id="GO:0006979">
    <property type="term" value="P:response to oxidative stress"/>
    <property type="evidence" value="ECO:0007669"/>
    <property type="project" value="TreeGrafter"/>
</dbReference>
<evidence type="ECO:0000256" key="3">
    <source>
        <dbReference type="ARBA" id="ARBA00023128"/>
    </source>
</evidence>
<evidence type="ECO:0000313" key="7">
    <source>
        <dbReference type="Proteomes" id="UP000193920"/>
    </source>
</evidence>
<organism evidence="6 7">
    <name type="scientific">Neocallimastix californiae</name>
    <dbReference type="NCBI Taxonomy" id="1754190"/>
    <lineage>
        <taxon>Eukaryota</taxon>
        <taxon>Fungi</taxon>
        <taxon>Fungi incertae sedis</taxon>
        <taxon>Chytridiomycota</taxon>
        <taxon>Chytridiomycota incertae sedis</taxon>
        <taxon>Neocallimastigomycetes</taxon>
        <taxon>Neocallimastigales</taxon>
        <taxon>Neocallimastigaceae</taxon>
        <taxon>Neocallimastix</taxon>
    </lineage>
</organism>
<gene>
    <name evidence="6" type="ORF">LY90DRAFT_376151</name>
</gene>
<evidence type="ECO:0000313" key="6">
    <source>
        <dbReference type="EMBL" id="ORY80063.1"/>
    </source>
</evidence>
<sequence>MGSVFDESKYSIHLLGREQGAHPILTVEMAHMILPHVSPSVYKEYRNWRILYNLEYHGTNSQTMYDCVYEKSPLVVAIMDEEGYIFGAYTTDYFRNDNHYYGNGQTFLWKYVNDDSSFRFFPSTGNNQYFIISEKNYLAFGGGRGFGLYISDDFTNGFSDKCETFNNEKLSCNNQFKCVNIEIWCLEL</sequence>
<dbReference type="AlphaFoldDB" id="A0A1Y2F865"/>
<dbReference type="InterPro" id="IPR006571">
    <property type="entry name" value="TLDc_dom"/>
</dbReference>
<dbReference type="GO" id="GO:0005739">
    <property type="term" value="C:mitochondrion"/>
    <property type="evidence" value="ECO:0007669"/>
    <property type="project" value="UniProtKB-SubCell"/>
</dbReference>
<reference evidence="6 7" key="1">
    <citation type="submission" date="2016-08" db="EMBL/GenBank/DDBJ databases">
        <title>A Parts List for Fungal Cellulosomes Revealed by Comparative Genomics.</title>
        <authorList>
            <consortium name="DOE Joint Genome Institute"/>
            <person name="Haitjema C.H."/>
            <person name="Gilmore S.P."/>
            <person name="Henske J.K."/>
            <person name="Solomon K.V."/>
            <person name="De Groot R."/>
            <person name="Kuo A."/>
            <person name="Mondo S.J."/>
            <person name="Salamov A.A."/>
            <person name="Labutti K."/>
            <person name="Zhao Z."/>
            <person name="Chiniquy J."/>
            <person name="Barry K."/>
            <person name="Brewer H.M."/>
            <person name="Purvine S.O."/>
            <person name="Wright A.T."/>
            <person name="Boxma B."/>
            <person name="Van Alen T."/>
            <person name="Hackstein J.H."/>
            <person name="Baker S.E."/>
            <person name="Grigoriev I.V."/>
            <person name="O'Malley M.A."/>
        </authorList>
    </citation>
    <scope>NUCLEOTIDE SEQUENCE [LARGE SCALE GENOMIC DNA]</scope>
    <source>
        <strain evidence="6 7">G1</strain>
    </source>
</reference>
<dbReference type="Pfam" id="PF07534">
    <property type="entry name" value="TLD"/>
    <property type="match status" value="1"/>
</dbReference>
<dbReference type="PANTHER" id="PTHR23354:SF62">
    <property type="entry name" value="MUSTARD, ISOFORM V"/>
    <property type="match status" value="1"/>
</dbReference>
<keyword evidence="7" id="KW-1185">Reference proteome</keyword>
<accession>A0A1Y2F865</accession>
<feature type="domain" description="TLDc" evidence="5">
    <location>
        <begin position="23"/>
        <end position="187"/>
    </location>
</feature>
<evidence type="ECO:0000259" key="5">
    <source>
        <dbReference type="PROSITE" id="PS51886"/>
    </source>
</evidence>